<comment type="caution">
    <text evidence="1">The sequence shown here is derived from an EMBL/GenBank/DDBJ whole genome shotgun (WGS) entry which is preliminary data.</text>
</comment>
<proteinExistence type="predicted"/>
<protein>
    <recommendedName>
        <fullName evidence="3">Helix-turn-helix domain-containing protein</fullName>
    </recommendedName>
</protein>
<name>A0AAJ1VA77_9BACI</name>
<dbReference type="Proteomes" id="UP001238973">
    <property type="component" value="Unassembled WGS sequence"/>
</dbReference>
<gene>
    <name evidence="1" type="ORF">QUF85_07320</name>
</gene>
<evidence type="ECO:0008006" key="3">
    <source>
        <dbReference type="Google" id="ProtNLM"/>
    </source>
</evidence>
<reference evidence="1" key="1">
    <citation type="submission" date="2023-06" db="EMBL/GenBank/DDBJ databases">
        <title>Comparative genomics of Bacillaceae isolates and their secondary metabolite potential.</title>
        <authorList>
            <person name="Song L."/>
            <person name="Nielsen L.J."/>
            <person name="Mohite O."/>
            <person name="Xu X."/>
            <person name="Weber T."/>
            <person name="Kovacs A.T."/>
        </authorList>
    </citation>
    <scope>NUCLEOTIDE SEQUENCE</scope>
    <source>
        <strain evidence="1">G1S1</strain>
    </source>
</reference>
<evidence type="ECO:0000313" key="2">
    <source>
        <dbReference type="Proteomes" id="UP001238973"/>
    </source>
</evidence>
<dbReference type="EMBL" id="JAUCFI010000003">
    <property type="protein sequence ID" value="MDM5283109.1"/>
    <property type="molecule type" value="Genomic_DNA"/>
</dbReference>
<dbReference type="AlphaFoldDB" id="A0AAJ1VA77"/>
<evidence type="ECO:0000313" key="1">
    <source>
        <dbReference type="EMBL" id="MDM5283109.1"/>
    </source>
</evidence>
<dbReference type="RefSeq" id="WP_289349282.1">
    <property type="nucleotide sequence ID" value="NZ_JAUCFI010000003.1"/>
</dbReference>
<organism evidence="1 2">
    <name type="scientific">Peribacillus frigoritolerans</name>
    <dbReference type="NCBI Taxonomy" id="450367"/>
    <lineage>
        <taxon>Bacteria</taxon>
        <taxon>Bacillati</taxon>
        <taxon>Bacillota</taxon>
        <taxon>Bacilli</taxon>
        <taxon>Bacillales</taxon>
        <taxon>Bacillaceae</taxon>
        <taxon>Peribacillus</taxon>
    </lineage>
</organism>
<sequence length="73" mass="8466">MNRLDLSKRIGQKDRERWYRTEFEIASRLENGETKQSVARALGVHKLIVESVARQYKIPYDAAKNRMENGGVS</sequence>
<accession>A0AAJ1VA77</accession>